<dbReference type="CDD" id="cd06225">
    <property type="entry name" value="HAMP"/>
    <property type="match status" value="1"/>
</dbReference>
<comment type="similarity">
    <text evidence="7">Belongs to the methyl-accepting chemotaxis (MCP) protein family.</text>
</comment>
<evidence type="ECO:0000256" key="4">
    <source>
        <dbReference type="ARBA" id="ARBA00022989"/>
    </source>
</evidence>
<evidence type="ECO:0000256" key="9">
    <source>
        <dbReference type="SAM" id="Phobius"/>
    </source>
</evidence>
<dbReference type="SUPFAM" id="SSF58104">
    <property type="entry name" value="Methyl-accepting chemotaxis protein (MCP) signaling domain"/>
    <property type="match status" value="1"/>
</dbReference>
<evidence type="ECO:0000256" key="2">
    <source>
        <dbReference type="ARBA" id="ARBA00022475"/>
    </source>
</evidence>
<dbReference type="SMART" id="SM01049">
    <property type="entry name" value="Cache_2"/>
    <property type="match status" value="1"/>
</dbReference>
<keyword evidence="4 9" id="KW-1133">Transmembrane helix</keyword>
<evidence type="ECO:0000256" key="7">
    <source>
        <dbReference type="ARBA" id="ARBA00029447"/>
    </source>
</evidence>
<dbReference type="InterPro" id="IPR004090">
    <property type="entry name" value="Chemotax_Me-accpt_rcpt"/>
</dbReference>
<dbReference type="Pfam" id="PF00672">
    <property type="entry name" value="HAMP"/>
    <property type="match status" value="1"/>
</dbReference>
<dbReference type="Gene3D" id="1.10.8.500">
    <property type="entry name" value="HAMP domain in histidine kinase"/>
    <property type="match status" value="1"/>
</dbReference>
<keyword evidence="6 8" id="KW-0807">Transducer</keyword>
<dbReference type="InterPro" id="IPR003660">
    <property type="entry name" value="HAMP_dom"/>
</dbReference>
<comment type="caution">
    <text evidence="12">The sequence shown here is derived from an EMBL/GenBank/DDBJ whole genome shotgun (WGS) entry which is preliminary data.</text>
</comment>
<feature type="transmembrane region" description="Helical" evidence="9">
    <location>
        <begin position="6"/>
        <end position="32"/>
    </location>
</feature>
<dbReference type="Pfam" id="PF00015">
    <property type="entry name" value="MCPsignal"/>
    <property type="match status" value="1"/>
</dbReference>
<keyword evidence="2" id="KW-1003">Cell membrane</keyword>
<evidence type="ECO:0000259" key="11">
    <source>
        <dbReference type="PROSITE" id="PS50885"/>
    </source>
</evidence>
<dbReference type="PANTHER" id="PTHR32089:SF112">
    <property type="entry name" value="LYSOZYME-LIKE PROTEIN-RELATED"/>
    <property type="match status" value="1"/>
</dbReference>
<dbReference type="PRINTS" id="PR00260">
    <property type="entry name" value="CHEMTRNSDUCR"/>
</dbReference>
<feature type="domain" description="HAMP" evidence="11">
    <location>
        <begin position="209"/>
        <end position="262"/>
    </location>
</feature>
<evidence type="ECO:0000256" key="5">
    <source>
        <dbReference type="ARBA" id="ARBA00023136"/>
    </source>
</evidence>
<dbReference type="PANTHER" id="PTHR32089">
    <property type="entry name" value="METHYL-ACCEPTING CHEMOTAXIS PROTEIN MCPB"/>
    <property type="match status" value="1"/>
</dbReference>
<evidence type="ECO:0000256" key="6">
    <source>
        <dbReference type="ARBA" id="ARBA00023224"/>
    </source>
</evidence>
<dbReference type="InterPro" id="IPR033480">
    <property type="entry name" value="sCache_2"/>
</dbReference>
<feature type="transmembrane region" description="Helical" evidence="9">
    <location>
        <begin position="187"/>
        <end position="208"/>
    </location>
</feature>
<dbReference type="Proteomes" id="UP001597296">
    <property type="component" value="Unassembled WGS sequence"/>
</dbReference>
<keyword evidence="13" id="KW-1185">Reference proteome</keyword>
<dbReference type="SMART" id="SM00304">
    <property type="entry name" value="HAMP"/>
    <property type="match status" value="2"/>
</dbReference>
<evidence type="ECO:0000256" key="1">
    <source>
        <dbReference type="ARBA" id="ARBA00004651"/>
    </source>
</evidence>
<gene>
    <name evidence="12" type="ORF">ACFSNB_16695</name>
</gene>
<accession>A0ABW5CF73</accession>
<dbReference type="InterPro" id="IPR004089">
    <property type="entry name" value="MCPsignal_dom"/>
</dbReference>
<proteinExistence type="inferred from homology"/>
<sequence length="558" mass="59314">MAKVGIFHKMMVVVAINIFGFTLVAGAGMYFLHHKMIDDRIAKLHSMTDFAKDVVRTAHDRVQKGEIGREEAQTQVREMLRTVRFDKNNYIFIYTEDGLCLLSPGRPEREGKSVLGITDTNGLPYMKRMIEVAQAGGGALFYHFKRPGTDKAVRLSSYSQMFAPWGWMIGTAVAIDDIEDEFATVAWRFAAIVLAIAVGATLLAWLIARHVSRPLHRLSAITDRLAREDYASEVTETERGDEIGMLARSIRTLRDAAREAAGLRAARESGKVEAEAERRTESRRMAERFEASVKQVSDAIASSADGLETAATTLTGVADRAASQTTAVAEAAQRTSITVEEAAAATGQLTASIEEIGRQVRGSATMTSQAVSEAERSDRLVQGLAGAVTRIDDVVHLINDIAAQTNLLALNATIEAARAGEAGKGFAVVAGEVKGLANQTARATEEITSQIAAVQSATGEAVAAIRSIGATITRIDAAGATIASAVEQQQAATGAISRNMREAADVTRQATASLDALTRAVAEVGDTSGAVLAASQALAAQSHRLDGEVTAFIEAVNG</sequence>
<evidence type="ECO:0000313" key="13">
    <source>
        <dbReference type="Proteomes" id="UP001597296"/>
    </source>
</evidence>
<feature type="domain" description="Methyl-accepting transducer" evidence="10">
    <location>
        <begin position="296"/>
        <end position="525"/>
    </location>
</feature>
<dbReference type="RefSeq" id="WP_377318635.1">
    <property type="nucleotide sequence ID" value="NZ_JBHUIY010000047.1"/>
</dbReference>
<comment type="subcellular location">
    <subcellularLocation>
        <location evidence="1">Cell membrane</location>
        <topology evidence="1">Multi-pass membrane protein</topology>
    </subcellularLocation>
</comment>
<dbReference type="Pfam" id="PF17200">
    <property type="entry name" value="sCache_2"/>
    <property type="match status" value="1"/>
</dbReference>
<organism evidence="12 13">
    <name type="scientific">Phaeospirillum tilakii</name>
    <dbReference type="NCBI Taxonomy" id="741673"/>
    <lineage>
        <taxon>Bacteria</taxon>
        <taxon>Pseudomonadati</taxon>
        <taxon>Pseudomonadota</taxon>
        <taxon>Alphaproteobacteria</taxon>
        <taxon>Rhodospirillales</taxon>
        <taxon>Rhodospirillaceae</taxon>
        <taxon>Phaeospirillum</taxon>
    </lineage>
</organism>
<name>A0ABW5CF73_9PROT</name>
<dbReference type="Gene3D" id="1.10.287.950">
    <property type="entry name" value="Methyl-accepting chemotaxis protein"/>
    <property type="match status" value="1"/>
</dbReference>
<evidence type="ECO:0000313" key="12">
    <source>
        <dbReference type="EMBL" id="MFD2235443.1"/>
    </source>
</evidence>
<dbReference type="EMBL" id="JBHUIY010000047">
    <property type="protein sequence ID" value="MFD2235443.1"/>
    <property type="molecule type" value="Genomic_DNA"/>
</dbReference>
<evidence type="ECO:0000256" key="8">
    <source>
        <dbReference type="PROSITE-ProRule" id="PRU00284"/>
    </source>
</evidence>
<dbReference type="PROSITE" id="PS50885">
    <property type="entry name" value="HAMP"/>
    <property type="match status" value="1"/>
</dbReference>
<dbReference type="SMART" id="SM00283">
    <property type="entry name" value="MA"/>
    <property type="match status" value="1"/>
</dbReference>
<reference evidence="13" key="1">
    <citation type="journal article" date="2019" name="Int. J. Syst. Evol. Microbiol.">
        <title>The Global Catalogue of Microorganisms (GCM) 10K type strain sequencing project: providing services to taxonomists for standard genome sequencing and annotation.</title>
        <authorList>
            <consortium name="The Broad Institute Genomics Platform"/>
            <consortium name="The Broad Institute Genome Sequencing Center for Infectious Disease"/>
            <person name="Wu L."/>
            <person name="Ma J."/>
        </authorList>
    </citation>
    <scope>NUCLEOTIDE SEQUENCE [LARGE SCALE GENOMIC DNA]</scope>
    <source>
        <strain evidence="13">KCTC 15012</strain>
    </source>
</reference>
<protein>
    <submittedName>
        <fullName evidence="12">Cache domain-containing protein</fullName>
    </submittedName>
</protein>
<keyword evidence="5 9" id="KW-0472">Membrane</keyword>
<evidence type="ECO:0000256" key="3">
    <source>
        <dbReference type="ARBA" id="ARBA00022692"/>
    </source>
</evidence>
<evidence type="ECO:0000259" key="10">
    <source>
        <dbReference type="PROSITE" id="PS50111"/>
    </source>
</evidence>
<keyword evidence="3 9" id="KW-0812">Transmembrane</keyword>
<dbReference type="Gene3D" id="3.30.450.20">
    <property type="entry name" value="PAS domain"/>
    <property type="match status" value="1"/>
</dbReference>
<dbReference type="PROSITE" id="PS50111">
    <property type="entry name" value="CHEMOTAXIS_TRANSDUC_2"/>
    <property type="match status" value="1"/>
</dbReference>